<feature type="region of interest" description="Disordered" evidence="1">
    <location>
        <begin position="1"/>
        <end position="104"/>
    </location>
</feature>
<feature type="compositionally biased region" description="Low complexity" evidence="1">
    <location>
        <begin position="26"/>
        <end position="44"/>
    </location>
</feature>
<comment type="caution">
    <text evidence="2">The sequence shown here is derived from an EMBL/GenBank/DDBJ whole genome shotgun (WGS) entry which is preliminary data.</text>
</comment>
<feature type="compositionally biased region" description="Polar residues" evidence="1">
    <location>
        <begin position="56"/>
        <end position="80"/>
    </location>
</feature>
<reference evidence="2" key="1">
    <citation type="submission" date="2022-12" db="EMBL/GenBank/DDBJ databases">
        <authorList>
            <person name="Petersen C."/>
        </authorList>
    </citation>
    <scope>NUCLEOTIDE SEQUENCE</scope>
    <source>
        <strain evidence="2">IBT 21472</strain>
    </source>
</reference>
<reference evidence="2" key="2">
    <citation type="journal article" date="2023" name="IMA Fungus">
        <title>Comparative genomic study of the Penicillium genus elucidates a diverse pangenome and 15 lateral gene transfer events.</title>
        <authorList>
            <person name="Petersen C."/>
            <person name="Sorensen T."/>
            <person name="Nielsen M.R."/>
            <person name="Sondergaard T.E."/>
            <person name="Sorensen J.L."/>
            <person name="Fitzpatrick D.A."/>
            <person name="Frisvad J.C."/>
            <person name="Nielsen K.L."/>
        </authorList>
    </citation>
    <scope>NUCLEOTIDE SEQUENCE</scope>
    <source>
        <strain evidence="2">IBT 21472</strain>
    </source>
</reference>
<protein>
    <submittedName>
        <fullName evidence="2">Uncharacterized protein</fullName>
    </submittedName>
</protein>
<evidence type="ECO:0000256" key="1">
    <source>
        <dbReference type="SAM" id="MobiDB-lite"/>
    </source>
</evidence>
<dbReference type="AlphaFoldDB" id="A0A9W9PX71"/>
<keyword evidence="3" id="KW-1185">Reference proteome</keyword>
<evidence type="ECO:0000313" key="3">
    <source>
        <dbReference type="Proteomes" id="UP001147746"/>
    </source>
</evidence>
<dbReference type="Proteomes" id="UP001147746">
    <property type="component" value="Unassembled WGS sequence"/>
</dbReference>
<gene>
    <name evidence="2" type="ORF">N7476_006443</name>
</gene>
<feature type="compositionally biased region" description="Polar residues" evidence="1">
    <location>
        <begin position="1"/>
        <end position="25"/>
    </location>
</feature>
<proteinExistence type="predicted"/>
<dbReference type="EMBL" id="JAPZBO010000005">
    <property type="protein sequence ID" value="KAJ5316136.1"/>
    <property type="molecule type" value="Genomic_DNA"/>
</dbReference>
<evidence type="ECO:0000313" key="2">
    <source>
        <dbReference type="EMBL" id="KAJ5316136.1"/>
    </source>
</evidence>
<sequence>MPASVLFSTPQTFSPTPASLGTSVKPTGGLFGSPSPGSFPAPTAYSPVPAPIGTTVKPTGSHFGSPSPGSLSAPTASGNQGIVGRPLFGQPSIPSASSPDGKPQAYLVEKDANTSVLNHYQHMCFERSFGKKSPEDIRFILTLVWAGTSTGALPHPGGFWPMKTNFGTLISYMKYYMSGLNAIP</sequence>
<name>A0A9W9PX71_9EURO</name>
<accession>A0A9W9PX71</accession>
<organism evidence="2 3">
    <name type="scientific">Penicillium atrosanguineum</name>
    <dbReference type="NCBI Taxonomy" id="1132637"/>
    <lineage>
        <taxon>Eukaryota</taxon>
        <taxon>Fungi</taxon>
        <taxon>Dikarya</taxon>
        <taxon>Ascomycota</taxon>
        <taxon>Pezizomycotina</taxon>
        <taxon>Eurotiomycetes</taxon>
        <taxon>Eurotiomycetidae</taxon>
        <taxon>Eurotiales</taxon>
        <taxon>Aspergillaceae</taxon>
        <taxon>Penicillium</taxon>
    </lineage>
</organism>